<reference evidence="4" key="1">
    <citation type="journal article" date="2020" name="Fungal Divers.">
        <title>Resolving the Mortierellaceae phylogeny through synthesis of multi-gene phylogenetics and phylogenomics.</title>
        <authorList>
            <person name="Vandepol N."/>
            <person name="Liber J."/>
            <person name="Desiro A."/>
            <person name="Na H."/>
            <person name="Kennedy M."/>
            <person name="Barry K."/>
            <person name="Grigoriev I.V."/>
            <person name="Miller A.N."/>
            <person name="O'Donnell K."/>
            <person name="Stajich J.E."/>
            <person name="Bonito G."/>
        </authorList>
    </citation>
    <scope>NUCLEOTIDE SEQUENCE</scope>
    <source>
        <strain evidence="4">KOD1015</strain>
    </source>
</reference>
<dbReference type="OrthoDB" id="3360032at2759"/>
<keyword evidence="2" id="KW-0812">Transmembrane</keyword>
<keyword evidence="2" id="KW-0472">Membrane</keyword>
<accession>A0A9P6FK38</accession>
<comment type="caution">
    <text evidence="4">The sequence shown here is derived from an EMBL/GenBank/DDBJ whole genome shotgun (WGS) entry which is preliminary data.</text>
</comment>
<evidence type="ECO:0000256" key="3">
    <source>
        <dbReference type="SAM" id="SignalP"/>
    </source>
</evidence>
<protein>
    <submittedName>
        <fullName evidence="4">Uncharacterized protein</fullName>
    </submittedName>
</protein>
<dbReference type="EMBL" id="JAABOA010005285">
    <property type="protein sequence ID" value="KAF9577113.1"/>
    <property type="molecule type" value="Genomic_DNA"/>
</dbReference>
<keyword evidence="3" id="KW-0732">Signal</keyword>
<keyword evidence="5" id="KW-1185">Reference proteome</keyword>
<evidence type="ECO:0000256" key="1">
    <source>
        <dbReference type="SAM" id="MobiDB-lite"/>
    </source>
</evidence>
<feature type="chain" id="PRO_5040293532" evidence="3">
    <location>
        <begin position="31"/>
        <end position="371"/>
    </location>
</feature>
<evidence type="ECO:0000256" key="2">
    <source>
        <dbReference type="SAM" id="Phobius"/>
    </source>
</evidence>
<dbReference type="PANTHER" id="PTHR35465">
    <property type="entry name" value="CAVEOLIN-1 PROTEIN"/>
    <property type="match status" value="1"/>
</dbReference>
<organism evidence="4 5">
    <name type="scientific">Lunasporangiospora selenospora</name>
    <dbReference type="NCBI Taxonomy" id="979761"/>
    <lineage>
        <taxon>Eukaryota</taxon>
        <taxon>Fungi</taxon>
        <taxon>Fungi incertae sedis</taxon>
        <taxon>Mucoromycota</taxon>
        <taxon>Mortierellomycotina</taxon>
        <taxon>Mortierellomycetes</taxon>
        <taxon>Mortierellales</taxon>
        <taxon>Mortierellaceae</taxon>
        <taxon>Lunasporangiospora</taxon>
    </lineage>
</organism>
<feature type="signal peptide" evidence="3">
    <location>
        <begin position="1"/>
        <end position="30"/>
    </location>
</feature>
<dbReference type="PANTHER" id="PTHR35465:SF1">
    <property type="entry name" value="PHOSPHATIDYLINOSITOL-GLYCAN BIOSYNTHESIS CLASS X PROTEIN"/>
    <property type="match status" value="1"/>
</dbReference>
<dbReference type="Proteomes" id="UP000780801">
    <property type="component" value="Unassembled WGS sequence"/>
</dbReference>
<keyword evidence="2" id="KW-1133">Transmembrane helix</keyword>
<evidence type="ECO:0000313" key="4">
    <source>
        <dbReference type="EMBL" id="KAF9577113.1"/>
    </source>
</evidence>
<sequence>MHYKAPSPVMHYITLLGALLLLLVFAPGAAQANTEKVIFTVRHGLEQEPAPKGSEAGGSSPPQGAAEDDASSTAYHSIVDPTLWKRLRAPHTIVRNESVRPSYYKDDVTVLSARKQRNKAQDNNEINSGPDPKKGILSQLDAEDGTGVDLETREFKWYALEDLEEATSFELRISYPSTSPADFDILVWTMHEAQKQLGAERIVLSEHFPKNRFHTTIEGTSHQPLVRTSSIETPLYSAKVLPIALAFGVGVPVGISMNDVISRIKALMVVGRVGYVRSLVDLMSGMKTMFARIKATYTGVSHHSLDGSSVHAPESKLVPYNLVLEQLYFQVIPYQALKLTGVIIAIVVVGLGFLVPNLYRFLTQVADKKME</sequence>
<proteinExistence type="predicted"/>
<feature type="transmembrane region" description="Helical" evidence="2">
    <location>
        <begin position="339"/>
        <end position="362"/>
    </location>
</feature>
<feature type="region of interest" description="Disordered" evidence="1">
    <location>
        <begin position="115"/>
        <end position="139"/>
    </location>
</feature>
<name>A0A9P6FK38_9FUNG</name>
<evidence type="ECO:0000313" key="5">
    <source>
        <dbReference type="Proteomes" id="UP000780801"/>
    </source>
</evidence>
<feature type="region of interest" description="Disordered" evidence="1">
    <location>
        <begin position="48"/>
        <end position="72"/>
    </location>
</feature>
<gene>
    <name evidence="4" type="ORF">BGW38_007884</name>
</gene>
<dbReference type="AlphaFoldDB" id="A0A9P6FK38"/>